<dbReference type="GO" id="GO:0045053">
    <property type="term" value="P:protein retention in Golgi apparatus"/>
    <property type="evidence" value="ECO:0007669"/>
    <property type="project" value="TreeGrafter"/>
</dbReference>
<feature type="compositionally biased region" description="Polar residues" evidence="2">
    <location>
        <begin position="997"/>
        <end position="1013"/>
    </location>
</feature>
<keyword evidence="4" id="KW-1185">Reference proteome</keyword>
<dbReference type="GO" id="GO:0006623">
    <property type="term" value="P:protein targeting to vacuole"/>
    <property type="evidence" value="ECO:0007669"/>
    <property type="project" value="TreeGrafter"/>
</dbReference>
<dbReference type="PANTHER" id="PTHR16166">
    <property type="entry name" value="VACUOLAR PROTEIN SORTING-ASSOCIATED PROTEIN VPS13"/>
    <property type="match status" value="1"/>
</dbReference>
<feature type="compositionally biased region" description="Basic and acidic residues" evidence="2">
    <location>
        <begin position="3159"/>
        <end position="3168"/>
    </location>
</feature>
<evidence type="ECO:0000313" key="4">
    <source>
        <dbReference type="Proteomes" id="UP000265618"/>
    </source>
</evidence>
<feature type="compositionally biased region" description="Low complexity" evidence="2">
    <location>
        <begin position="1251"/>
        <end position="1269"/>
    </location>
</feature>
<evidence type="ECO:0000256" key="1">
    <source>
        <dbReference type="ARBA" id="ARBA00006545"/>
    </source>
</evidence>
<comment type="caution">
    <text evidence="3">The sequence shown here is derived from an EMBL/GenBank/DDBJ whole genome shotgun (WGS) entry which is preliminary data.</text>
</comment>
<protein>
    <submittedName>
        <fullName evidence="3">Uncharacterized protein</fullName>
    </submittedName>
</protein>
<sequence>MDTMIIIQRSGSVVSISIDGVYCLLSTSPTDTETGSDPLSAHCAVKAARLLETETEGLREVLESDGGFKKTLMRKLGTRLEHIFTLEVDVSNVHVRVESMDGSDSACVGMVLEGGSLRGQRPELSLNTLGAVSVYSLTHFTPLHMITDRNTQIEAMKEIALSPPPSVLSVPRPIVGTVEVLPEGAADALLRVPILKACVSDERLAAALRVFTSLDTWGRAESKARVSLESAFQSLMQDGSVDRYPDLYCRHLVRRLVKGVSASMELSEMDRATLAEVERALPLRHIQSLRDEAMQYLRDAGVFKKGLSQSGRSKVANRALQMVMMHGTGGPSGTGSSFYPTAPGDEDETSPSSTESNMLQGLNTHFRVAETEFTYCSTVPSPNGAHPTHVEALELESTALSHPLPQAGGGACVETPLFGCTSTQFSTSLDIADSVSCVVSVGSLAATHIPTGSAVLRERHPSAGAQVELSLCYSPHTHPDTPQALEEDAFKCRDPMLSVDVKSSPVIVSLSQPILESLLKAGIDTQRKVVAALSDDASVRDTLAGASAAVKRLGQACTFPIAVTGILGAPTIIYTLDPAYKGESDCSEEDSDSDALAIATECDSCVVFQLGTVTITSFVVDLDEGSRRFVAKLPGGVKCYDTYEVAVEGIAVSVASLAEGEGQSTGATPDATPMGTSCTSVTGLREAEGSEDSDSTGASGRALDYAERVLRLCEAAETDTESLSSCTTCLAIPHINTYIGRCMVPLTASSPQSLVYTDIPSEICLSFPHATAVALLRLGLEAERAVAVAGVAASDVNDLYALSEHLYLSEREREREECVLTESHSLIRSLNQSVSRKGVKWGAGERLLKSVFELSVPTLRIETAGHAKLGIESGYTVTFGRLAVKCESKEGVAPFLASVSLESFSMRDGSGSTTLLKGAGSQAVPFVSARFEVLAGPSTAGGERGRERERQKEVHVMAAVGAGVMTLSRRELLSASQWLFSYIHPLKTTLRQMRPLNSATSTPEQSEGESSVSGAIGTVVGNLPRPVLRVRLGLDRLSLRLQGERHFDINAAVRGVKLDVNRREGERARVRMDGISVTDSDGYVILERVPDQEVEGEGESSHGLAPGCILDVTYSERVVACGDSNSHDDWEESGDYAIVDESMAEPAFTLTCLFGKVATYLSPAVISGFLVFISIPKEARGLKALADAIRGGVESVAIGTVETVLTNSGKSNRDISFVVHGYMPEITVYDSVLGLCRGESRDGILEPLDASGLEDSASEGSGDSSSNASDGEREETPEKGIVVSGGALSVTTEKVERDGEDGPCYFRCLCVSLAGVCTKSLDGVDIISSIGLDMQRETPILAEGAKRADSDPVPVEIHIQATDTLCVSLSESTVGTINSIILHTTLEVDEGWDDMCEEGSTGIPLSIPDLLDCASRDLAEVLRSIAAAGQDLSTAVSKRLCPNVTLDLVAESGVSVELRREDPCYRFSAGCMSLECHWEDQTLSVSADLEGTLHTVDIRDPESPVSILLLHGSGPDTPALSASLRVDLSTLECDTTVALGTAHCTVYFPTLIDILSFFTAHPLHQRVGHGSSQGQSVSDGHIHSDSRFGDSESINSYMHREDAAGISGFLGLHDIGSDVETPTGSGDPRGHSFVQGIVSCLVGQHREKGSAPTIHVHSDTVERILNSITQALGAPGDTSESIALALSLTISKFHVCLPTAVDGVGPTVVVKGGVDLSFQTRLDAFASGEGLVQHVSAALKSLSVFVHSHSPSHRGVRSTPSSPGLAAPAVTRHSSRKVLLIDDAFLAVVGNMFRVLPRREEEHELLTNQLFSSGAVVLASGSEVLAVKLSAEDFRLLQALPQLILDTLDVALPVASEDSAAAGTFAYPSGGLLSPTASEPFAVRSALRLAGSVTVSMCPVIGLLMGPSRSPLVQIALDTLEASVTHAGTSIVCGATAQAFDSENAAFVSLLAGTKACVDAYYPIDSHGNRSVIARVGITSSAAGSDKAVGLHVTPAALKALSSLLVSFDDDAPLNRVDEDDDDGCDEEIDTLALKAVCLSLGDNLGRECMSTRELKKTIRKEESVLLASMLSVLKDGDVSEFDTVAEALRSGTLEKRRCIRYPPGVRKDKVQSRRYASLLAARFCVAASRTGLRNEDTPLLLRCVELGASLPSVFSARVVEKCKEFLCEVEAMERDRHPPVTEMEYRLHNATNVPFHVFATTVEVDHSQILPLIHSKLVPAGDPQAKSSLPSVFSPAKRERERVLAESRTQQEDPSVVKAVIDNYLHHSGDSASSEVAAAPYVYERVEIGGTALFDVGLHNVDIETVNSVAAADTISFLVPGYTSQTSSWDGICISHIGTHMVEFVSPTSSTLRFLVEVSLEGSQMCIQVSSGVDLVNETLMPLEFHCINSIKSNWGCLIPPLSKCSLPAHFVNDPSICFVMLPHLTGASTPDLSDKVSTGDDAQSSTEREAEAESHTSTLPDLFPAAGRNSIVSVTAPGVVAEVADYSEIIKLFELLLVPDTVLPVMCPLSQDDAQPSTPTKTAEVPAWSAELYGTQGPAPTRFDNALFLCRSVDSDMRRAIHFESAFRLLNESTLSVTLHLCVTTRRQIERDPHAKPLPLCVTLPPKSVGDLPVVDMDAEVSMVYMAAEDADGNEVCARTFGIPVYLQSKRHSCSGTVTKSALRNWPLAMNVRTLPPGSVYGGFETPVCPCGTKPSGLTLVQIFAPYLIRNHLTAGPRIAASIAKRVKHLNTLNDVCVVSPGGTVAMAFGKAKGAGKEGAEDGDGDGTATIDRGKLSLVMHREKQRLRFVHGISIRLSDFHSDTPTFIRDSKCSLGYHGIPATVQVRLANNSGLTRCVDILPRIHVVNHTREALHMLVGPQATAKPKRCRADYGLISCPPSTSTPFTAMCADTDSDPSCPLYGHLSFLDIPHMAVPNLSGHDQFSFSIPLHLPGYYDVMLRTAEDATTSVIGEREASEWQTDEGRDAPLWCQVRVIVKDGQTTVRLFDAPSLNTPPYRVTNKTRRTLHIRQCVDPSGQTIRRARHTAKKSTAPTNGSSFKKKGFKLTVASIPTFTLRPLDTLPFYLADPTIPPLLSVFEASPSGAVLEDNEHVIDLARFGVVSKRDAEGALGACITFDGDTRRLYLGGVERDMRAKHNFPSLQLQISLPQLRVQSHTRVDERERGKGRDRKGRGADTVVPESLAGYNNQCLTLILDSLGLGLMSGPSGVSCNFQCKSVRLICDDMRLSPKHRKQTLMHLTDTATLQSLRNTLIKRSGSRSGSGITVSLDGASLVGRGRRCLRVEEIAVDMGGLYLCVGHSRVMQILLREGTALASAWRYGAAAEEEVPLLLPSIPPRPSVTLDGVPHKHNDTSLLGTMAYIGSLSVSDTPILLTLHMAGFMSKGLPLKFIRTAALAATTTIDKAFIQLPTLYASGMFCSLLDASEAIYKTYRTQALHKAGNLLGIVSSTPILSAPARAFGGIKGLVSVRSGDPNEI</sequence>
<feature type="region of interest" description="Disordered" evidence="2">
    <location>
        <begin position="3157"/>
        <end position="3177"/>
    </location>
</feature>
<dbReference type="Proteomes" id="UP000265618">
    <property type="component" value="Unassembled WGS sequence"/>
</dbReference>
<dbReference type="EMBL" id="BDIP01000169">
    <property type="protein sequence ID" value="GIQ80432.1"/>
    <property type="molecule type" value="Genomic_DNA"/>
</dbReference>
<evidence type="ECO:0000256" key="2">
    <source>
        <dbReference type="SAM" id="MobiDB-lite"/>
    </source>
</evidence>
<evidence type="ECO:0000313" key="3">
    <source>
        <dbReference type="EMBL" id="GIQ80432.1"/>
    </source>
</evidence>
<reference evidence="3 4" key="1">
    <citation type="journal article" date="2018" name="PLoS ONE">
        <title>The draft genome of Kipferlia bialata reveals reductive genome evolution in fornicate parasites.</title>
        <authorList>
            <person name="Tanifuji G."/>
            <person name="Takabayashi S."/>
            <person name="Kume K."/>
            <person name="Takagi M."/>
            <person name="Nakayama T."/>
            <person name="Kamikawa R."/>
            <person name="Inagaki Y."/>
            <person name="Hashimoto T."/>
        </authorList>
    </citation>
    <scope>NUCLEOTIDE SEQUENCE [LARGE SCALE GENOMIC DNA]</scope>
    <source>
        <strain evidence="3">NY0173</strain>
    </source>
</reference>
<dbReference type="PANTHER" id="PTHR16166:SF93">
    <property type="entry name" value="INTERMEMBRANE LIPID TRANSFER PROTEIN VPS13"/>
    <property type="match status" value="1"/>
</dbReference>
<feature type="region of interest" description="Disordered" evidence="2">
    <location>
        <begin position="997"/>
        <end position="1016"/>
    </location>
</feature>
<dbReference type="InterPro" id="IPR026847">
    <property type="entry name" value="VPS13"/>
</dbReference>
<name>A0A9K3CPT2_9EUKA</name>
<feature type="region of interest" description="Disordered" evidence="2">
    <location>
        <begin position="2432"/>
        <end position="2463"/>
    </location>
</feature>
<organism evidence="3 4">
    <name type="scientific">Kipferlia bialata</name>
    <dbReference type="NCBI Taxonomy" id="797122"/>
    <lineage>
        <taxon>Eukaryota</taxon>
        <taxon>Metamonada</taxon>
        <taxon>Carpediemonas-like organisms</taxon>
        <taxon>Kipferlia</taxon>
    </lineage>
</organism>
<proteinExistence type="inferred from homology"/>
<feature type="region of interest" description="Disordered" evidence="2">
    <location>
        <begin position="1251"/>
        <end position="1283"/>
    </location>
</feature>
<comment type="similarity">
    <text evidence="1">Belongs to the VPS13 family.</text>
</comment>
<gene>
    <name evidence="3" type="ORF">KIPB_001231</name>
</gene>
<feature type="region of interest" description="Disordered" evidence="2">
    <location>
        <begin position="329"/>
        <end position="356"/>
    </location>
</feature>
<accession>A0A9K3CPT2</accession>